<keyword evidence="7" id="KW-1185">Reference proteome</keyword>
<sequence>MTEVMIAGAAGLLVALLLGWALWARPLAAMRGERDALKAETAMATAEVVRQKELRAGHAVEVQTLTARNAELAAAEHQREALAGELAAVRAAQAERDRAHAAEVARTVDTFQALAAKALDGAQAKLAERAEALMVRQREAAGAGLEANRNQLAELIAPVKDTLVKYEARLGEVEAARTEAYGGLKEQLAAVAAGQRQVSDEAAKLVSALRSSSKTSGSWGEQQLLNTLEMAGLRAGVDFTLQTHVAGETMARRPDAIINLPGGRQLIIDSKCSLKDYLEGVEATGEGERLAAFKRHAESVRRHAKGLSDKAYWNEFGTAADFVVMFIPGENFLSAAMEHDLPLLGWAFEQRILLAGPINLLAIAKTVALVWRQEKLAEEAREIGKLGAELHAAIATMADHVAGVGRNLSQAVGSYNAFVGSLEGNVLPKARRFTEMGVEKGKKSVAAVGVVDAAVRAVAARELLPRPAPAQLPSAAQDAAE</sequence>
<gene>
    <name evidence="6" type="primary">rmuC</name>
    <name evidence="6" type="ORF">F3168_07310</name>
</gene>
<comment type="function">
    <text evidence="1">Involved in DNA recombination.</text>
</comment>
<organism evidence="6 7">
    <name type="scientific">Sandarakinorhabdus fusca</name>
    <dbReference type="NCBI Taxonomy" id="1439888"/>
    <lineage>
        <taxon>Bacteria</taxon>
        <taxon>Pseudomonadati</taxon>
        <taxon>Pseudomonadota</taxon>
        <taxon>Alphaproteobacteria</taxon>
        <taxon>Sphingomonadales</taxon>
        <taxon>Sphingosinicellaceae</taxon>
        <taxon>Sandarakinorhabdus</taxon>
    </lineage>
</organism>
<dbReference type="PANTHER" id="PTHR30563">
    <property type="entry name" value="DNA RECOMBINATION PROTEIN RMUC"/>
    <property type="match status" value="1"/>
</dbReference>
<keyword evidence="4" id="KW-0175">Coiled coil</keyword>
<dbReference type="PANTHER" id="PTHR30563:SF0">
    <property type="entry name" value="DNA RECOMBINATION PROTEIN RMUC"/>
    <property type="match status" value="1"/>
</dbReference>
<evidence type="ECO:0000256" key="3">
    <source>
        <dbReference type="ARBA" id="ARBA00021840"/>
    </source>
</evidence>
<comment type="caution">
    <text evidence="6">The sequence shown here is derived from an EMBL/GenBank/DDBJ whole genome shotgun (WGS) entry which is preliminary data.</text>
</comment>
<reference evidence="6 7" key="1">
    <citation type="submission" date="2019-09" db="EMBL/GenBank/DDBJ databases">
        <title>Polymorphobacter sp. isolated from a lake in China.</title>
        <authorList>
            <person name="Liu Z."/>
        </authorList>
    </citation>
    <scope>NUCLEOTIDE SEQUENCE [LARGE SCALE GENOMIC DNA]</scope>
    <source>
        <strain evidence="6 7">D40P</strain>
    </source>
</reference>
<evidence type="ECO:0000256" key="1">
    <source>
        <dbReference type="ARBA" id="ARBA00003416"/>
    </source>
</evidence>
<dbReference type="GO" id="GO:0006310">
    <property type="term" value="P:DNA recombination"/>
    <property type="evidence" value="ECO:0007669"/>
    <property type="project" value="UniProtKB-KW"/>
</dbReference>
<evidence type="ECO:0000256" key="4">
    <source>
        <dbReference type="ARBA" id="ARBA00023054"/>
    </source>
</evidence>
<dbReference type="Proteomes" id="UP000481327">
    <property type="component" value="Unassembled WGS sequence"/>
</dbReference>
<dbReference type="OrthoDB" id="370725at2"/>
<keyword evidence="5" id="KW-0233">DNA recombination</keyword>
<evidence type="ECO:0000256" key="5">
    <source>
        <dbReference type="ARBA" id="ARBA00023172"/>
    </source>
</evidence>
<protein>
    <recommendedName>
        <fullName evidence="3">DNA recombination protein RmuC homolog</fullName>
    </recommendedName>
</protein>
<name>A0A7C9KXH9_9SPHN</name>
<dbReference type="AlphaFoldDB" id="A0A7C9KXH9"/>
<dbReference type="InterPro" id="IPR003798">
    <property type="entry name" value="DNA_recombination_RmuC"/>
</dbReference>
<dbReference type="Pfam" id="PF02646">
    <property type="entry name" value="RmuC"/>
    <property type="match status" value="1"/>
</dbReference>
<evidence type="ECO:0000256" key="2">
    <source>
        <dbReference type="ARBA" id="ARBA00009840"/>
    </source>
</evidence>
<proteinExistence type="inferred from homology"/>
<accession>A0A7C9KXH9</accession>
<dbReference type="EMBL" id="WIOL01000002">
    <property type="protein sequence ID" value="MQT17066.1"/>
    <property type="molecule type" value="Genomic_DNA"/>
</dbReference>
<comment type="similarity">
    <text evidence="2">Belongs to the RmuC family.</text>
</comment>
<evidence type="ECO:0000313" key="6">
    <source>
        <dbReference type="EMBL" id="MQT17066.1"/>
    </source>
</evidence>
<evidence type="ECO:0000313" key="7">
    <source>
        <dbReference type="Proteomes" id="UP000481327"/>
    </source>
</evidence>